<dbReference type="AlphaFoldDB" id="A0A4Q5J2M2"/>
<dbReference type="Gene3D" id="2.160.10.10">
    <property type="entry name" value="Hexapeptide repeat proteins"/>
    <property type="match status" value="1"/>
</dbReference>
<dbReference type="PANTHER" id="PTHR22572">
    <property type="entry name" value="SUGAR-1-PHOSPHATE GUANYL TRANSFERASE"/>
    <property type="match status" value="1"/>
</dbReference>
<dbReference type="Pfam" id="PF00483">
    <property type="entry name" value="NTP_transferase"/>
    <property type="match status" value="1"/>
</dbReference>
<dbReference type="RefSeq" id="WP_129986646.1">
    <property type="nucleotide sequence ID" value="NZ_SDPU01000020.1"/>
</dbReference>
<evidence type="ECO:0000259" key="3">
    <source>
        <dbReference type="Pfam" id="PF25087"/>
    </source>
</evidence>
<feature type="domain" description="Nucleotidyl transferase" evidence="2">
    <location>
        <begin position="16"/>
        <end position="250"/>
    </location>
</feature>
<comment type="similarity">
    <text evidence="1">Belongs to the transferase hexapeptide repeat family.</text>
</comment>
<reference evidence="4 5" key="1">
    <citation type="submission" date="2019-01" db="EMBL/GenBank/DDBJ databases">
        <title>Nocardioides guangzhouensis sp. nov., an actinobacterium isolated from soil.</title>
        <authorList>
            <person name="Fu Y."/>
            <person name="Cai Y."/>
            <person name="Lin Z."/>
            <person name="Chen P."/>
        </authorList>
    </citation>
    <scope>NUCLEOTIDE SEQUENCE [LARGE SCALE GENOMIC DNA]</scope>
    <source>
        <strain evidence="4 5">NBRC 105384</strain>
    </source>
</reference>
<dbReference type="Proteomes" id="UP000291189">
    <property type="component" value="Unassembled WGS sequence"/>
</dbReference>
<dbReference type="InterPro" id="IPR050486">
    <property type="entry name" value="Mannose-1P_guanyltransferase"/>
</dbReference>
<proteinExistence type="inferred from homology"/>
<dbReference type="InterPro" id="IPR056729">
    <property type="entry name" value="GMPPB_C"/>
</dbReference>
<dbReference type="Gene3D" id="3.90.550.10">
    <property type="entry name" value="Spore Coat Polysaccharide Biosynthesis Protein SpsA, Chain A"/>
    <property type="match status" value="1"/>
</dbReference>
<keyword evidence="5" id="KW-1185">Reference proteome</keyword>
<sequence>MPHPTPDPSVARPREAVIVAGGFGTRLLPLTTHRPKHLLEVGGVPFLAHQISRLAAAGVEHVVLATSYRADLFEPVLGDGSAWGIRLSYVQEQEPLGTGGAIRNVADALTDDPDAAIVVLNGDVLSGHRLDKQLADFETPRDGRPVDVSLHLVEVEDARPFGCVPTDAAGRVTGFHEKSENPVTRQVNAGCYVFRRRVVDTIPAGTVVSVERETFPDLVAEGALVVGYVENAYWRDVGTPEALVAASRDLVLGLAPSPAVDAEPTAAHIDETAKVEEDAVVNGGSVVAAGAQVGAGAVVNGTVLMADVVVGRGAELLDCVVGPGARIGAGVALERVTVGDGATVEVAVEPGSRVDCEVQPL</sequence>
<dbReference type="InterPro" id="IPR029044">
    <property type="entry name" value="Nucleotide-diphossugar_trans"/>
</dbReference>
<dbReference type="CDD" id="cd04181">
    <property type="entry name" value="NTP_transferase"/>
    <property type="match status" value="1"/>
</dbReference>
<evidence type="ECO:0000313" key="5">
    <source>
        <dbReference type="Proteomes" id="UP000291189"/>
    </source>
</evidence>
<evidence type="ECO:0000259" key="2">
    <source>
        <dbReference type="Pfam" id="PF00483"/>
    </source>
</evidence>
<name>A0A4Q5J2M2_9ACTN</name>
<evidence type="ECO:0000256" key="1">
    <source>
        <dbReference type="ARBA" id="ARBA00007274"/>
    </source>
</evidence>
<organism evidence="4 5">
    <name type="scientific">Nocardioides iriomotensis</name>
    <dbReference type="NCBI Taxonomy" id="715784"/>
    <lineage>
        <taxon>Bacteria</taxon>
        <taxon>Bacillati</taxon>
        <taxon>Actinomycetota</taxon>
        <taxon>Actinomycetes</taxon>
        <taxon>Propionibacteriales</taxon>
        <taxon>Nocardioidaceae</taxon>
        <taxon>Nocardioides</taxon>
    </lineage>
</organism>
<dbReference type="Pfam" id="PF25087">
    <property type="entry name" value="GMPPB_C"/>
    <property type="match status" value="1"/>
</dbReference>
<protein>
    <submittedName>
        <fullName evidence="4">NDP-sugar synthase</fullName>
    </submittedName>
</protein>
<dbReference type="SUPFAM" id="SSF53448">
    <property type="entry name" value="Nucleotide-diphospho-sugar transferases"/>
    <property type="match status" value="1"/>
</dbReference>
<dbReference type="OrthoDB" id="9801810at2"/>
<feature type="domain" description="Mannose-1-phosphate guanyltransferase C-terminal" evidence="3">
    <location>
        <begin position="267"/>
        <end position="346"/>
    </location>
</feature>
<dbReference type="InterPro" id="IPR005835">
    <property type="entry name" value="NTP_transferase_dom"/>
</dbReference>
<accession>A0A4Q5J2M2</accession>
<evidence type="ECO:0000313" key="4">
    <source>
        <dbReference type="EMBL" id="RYU12827.1"/>
    </source>
</evidence>
<gene>
    <name evidence="4" type="ORF">ETU37_07625</name>
</gene>
<comment type="caution">
    <text evidence="4">The sequence shown here is derived from an EMBL/GenBank/DDBJ whole genome shotgun (WGS) entry which is preliminary data.</text>
</comment>
<dbReference type="EMBL" id="SDPU01000020">
    <property type="protein sequence ID" value="RYU12827.1"/>
    <property type="molecule type" value="Genomic_DNA"/>
</dbReference>